<dbReference type="PANTHER" id="PTHR45929:SF3">
    <property type="entry name" value="JAK PATHWAY SIGNAL TRANSDUCTION ADAPTOR MOLECULE"/>
    <property type="match status" value="1"/>
</dbReference>
<feature type="compositionally biased region" description="Low complexity" evidence="13">
    <location>
        <begin position="441"/>
        <end position="451"/>
    </location>
</feature>
<dbReference type="PRINTS" id="PR00452">
    <property type="entry name" value="SH3DOMAIN"/>
</dbReference>
<dbReference type="SMART" id="SM00288">
    <property type="entry name" value="VHS"/>
    <property type="match status" value="1"/>
</dbReference>
<dbReference type="GO" id="GO:0043130">
    <property type="term" value="F:ubiquitin binding"/>
    <property type="evidence" value="ECO:0007669"/>
    <property type="project" value="InterPro"/>
</dbReference>
<dbReference type="InterPro" id="IPR008942">
    <property type="entry name" value="ENTH_VHS"/>
</dbReference>
<evidence type="ECO:0000256" key="12">
    <source>
        <dbReference type="PROSITE-ProRule" id="PRU00192"/>
    </source>
</evidence>
<evidence type="ECO:0000313" key="17">
    <source>
        <dbReference type="Proteomes" id="UP001212841"/>
    </source>
</evidence>
<dbReference type="CDD" id="cd16978">
    <property type="entry name" value="VHS_HSE1"/>
    <property type="match status" value="1"/>
</dbReference>
<feature type="domain" description="VHS" evidence="15">
    <location>
        <begin position="36"/>
        <end position="165"/>
    </location>
</feature>
<dbReference type="InterPro" id="IPR004152">
    <property type="entry name" value="GAT_dom"/>
</dbReference>
<dbReference type="InterPro" id="IPR002014">
    <property type="entry name" value="VHS_dom"/>
</dbReference>
<feature type="domain" description="SH3" evidence="14">
    <location>
        <begin position="220"/>
        <end position="280"/>
    </location>
</feature>
<dbReference type="GO" id="GO:0033565">
    <property type="term" value="C:ESCRT-0 complex"/>
    <property type="evidence" value="ECO:0007669"/>
    <property type="project" value="TreeGrafter"/>
</dbReference>
<dbReference type="Pfam" id="PF00790">
    <property type="entry name" value="VHS"/>
    <property type="match status" value="1"/>
</dbReference>
<comment type="function">
    <text evidence="1">Component of the ESCRT-0 complex which is the sorting receptor for ubiquitinated cargo proteins at the multivesicular body (MVB).</text>
</comment>
<dbReference type="AlphaFoldDB" id="A0AAD5SBK0"/>
<reference evidence="16" key="1">
    <citation type="submission" date="2020-05" db="EMBL/GenBank/DDBJ databases">
        <title>Phylogenomic resolution of chytrid fungi.</title>
        <authorList>
            <person name="Stajich J.E."/>
            <person name="Amses K."/>
            <person name="Simmons R."/>
            <person name="Seto K."/>
            <person name="Myers J."/>
            <person name="Bonds A."/>
            <person name="Quandt C.A."/>
            <person name="Barry K."/>
            <person name="Liu P."/>
            <person name="Grigoriev I."/>
            <person name="Longcore J.E."/>
            <person name="James T.Y."/>
        </authorList>
    </citation>
    <scope>NUCLEOTIDE SEQUENCE</scope>
    <source>
        <strain evidence="16">JEL0318</strain>
    </source>
</reference>
<keyword evidence="9" id="KW-0653">Protein transport</keyword>
<evidence type="ECO:0000256" key="7">
    <source>
        <dbReference type="ARBA" id="ARBA00022448"/>
    </source>
</evidence>
<keyword evidence="6 12" id="KW-0728">SH3 domain</keyword>
<dbReference type="Gene3D" id="2.30.30.40">
    <property type="entry name" value="SH3 Domains"/>
    <property type="match status" value="1"/>
</dbReference>
<dbReference type="Pfam" id="PF03127">
    <property type="entry name" value="GAT"/>
    <property type="match status" value="1"/>
</dbReference>
<dbReference type="Gene3D" id="1.20.5.1940">
    <property type="match status" value="1"/>
</dbReference>
<accession>A0AAD5SBK0</accession>
<dbReference type="SMART" id="SM00326">
    <property type="entry name" value="SH3"/>
    <property type="match status" value="1"/>
</dbReference>
<evidence type="ECO:0000259" key="14">
    <source>
        <dbReference type="PROSITE" id="PS50002"/>
    </source>
</evidence>
<proteinExistence type="inferred from homology"/>
<dbReference type="InterPro" id="IPR050670">
    <property type="entry name" value="STAM"/>
</dbReference>
<dbReference type="PROSITE" id="PS50179">
    <property type="entry name" value="VHS"/>
    <property type="match status" value="1"/>
</dbReference>
<dbReference type="Pfam" id="PF00018">
    <property type="entry name" value="SH3_1"/>
    <property type="match status" value="1"/>
</dbReference>
<comment type="subcellular location">
    <subcellularLocation>
        <location evidence="11">Endomembrane system</location>
        <topology evidence="11">Peripheral membrane protein</topology>
        <orientation evidence="11">Cytoplasmic side</orientation>
    </subcellularLocation>
    <subcellularLocation>
        <location evidence="2">Endosome membrane</location>
    </subcellularLocation>
</comment>
<name>A0AAD5SBK0_9FUNG</name>
<keyword evidence="10" id="KW-0472">Membrane</keyword>
<dbReference type="Gene3D" id="1.25.40.90">
    <property type="match status" value="1"/>
</dbReference>
<dbReference type="Proteomes" id="UP001212841">
    <property type="component" value="Unassembled WGS sequence"/>
</dbReference>
<dbReference type="SUPFAM" id="SSF89009">
    <property type="entry name" value="GAT-like domain"/>
    <property type="match status" value="1"/>
</dbReference>
<evidence type="ECO:0000256" key="4">
    <source>
        <dbReference type="ARBA" id="ARBA00017923"/>
    </source>
</evidence>
<evidence type="ECO:0000259" key="15">
    <source>
        <dbReference type="PROSITE" id="PS50179"/>
    </source>
</evidence>
<dbReference type="GO" id="GO:0035091">
    <property type="term" value="F:phosphatidylinositol binding"/>
    <property type="evidence" value="ECO:0007669"/>
    <property type="project" value="InterPro"/>
</dbReference>
<dbReference type="EMBL" id="JADGJD010000525">
    <property type="protein sequence ID" value="KAJ3050338.1"/>
    <property type="molecule type" value="Genomic_DNA"/>
</dbReference>
<protein>
    <recommendedName>
        <fullName evidence="4">Class E vacuolar protein-sorting machinery protein HSE1</fullName>
    </recommendedName>
    <alternativeName>
        <fullName evidence="5">Class E vacuolar protein-sorting machinery protein hse1</fullName>
    </alternativeName>
</protein>
<evidence type="ECO:0000256" key="1">
    <source>
        <dbReference type="ARBA" id="ARBA00002654"/>
    </source>
</evidence>
<comment type="similarity">
    <text evidence="3">Belongs to the STAM family.</text>
</comment>
<evidence type="ECO:0000256" key="10">
    <source>
        <dbReference type="ARBA" id="ARBA00023136"/>
    </source>
</evidence>
<dbReference type="SUPFAM" id="SSF48464">
    <property type="entry name" value="ENTH/VHS domain"/>
    <property type="match status" value="1"/>
</dbReference>
<organism evidence="16 17">
    <name type="scientific">Rhizophlyctis rosea</name>
    <dbReference type="NCBI Taxonomy" id="64517"/>
    <lineage>
        <taxon>Eukaryota</taxon>
        <taxon>Fungi</taxon>
        <taxon>Fungi incertae sedis</taxon>
        <taxon>Chytridiomycota</taxon>
        <taxon>Chytridiomycota incertae sedis</taxon>
        <taxon>Chytridiomycetes</taxon>
        <taxon>Rhizophlyctidales</taxon>
        <taxon>Rhizophlyctidaceae</taxon>
        <taxon>Rhizophlyctis</taxon>
    </lineage>
</organism>
<evidence type="ECO:0000256" key="5">
    <source>
        <dbReference type="ARBA" id="ARBA00018978"/>
    </source>
</evidence>
<dbReference type="PANTHER" id="PTHR45929">
    <property type="entry name" value="JAK PATHWAY SIGNAL TRANSDUCTION ADAPTOR MOLECULE"/>
    <property type="match status" value="1"/>
</dbReference>
<dbReference type="GO" id="GO:0043328">
    <property type="term" value="P:protein transport to vacuole involved in ubiquitin-dependent protein catabolic process via the multivesicular body sorting pathway"/>
    <property type="evidence" value="ECO:0007669"/>
    <property type="project" value="TreeGrafter"/>
</dbReference>
<feature type="compositionally biased region" description="Low complexity" evidence="13">
    <location>
        <begin position="416"/>
        <end position="427"/>
    </location>
</feature>
<evidence type="ECO:0000256" key="9">
    <source>
        <dbReference type="ARBA" id="ARBA00022927"/>
    </source>
</evidence>
<evidence type="ECO:0000256" key="8">
    <source>
        <dbReference type="ARBA" id="ARBA00022753"/>
    </source>
</evidence>
<dbReference type="InterPro" id="IPR036028">
    <property type="entry name" value="SH3-like_dom_sf"/>
</dbReference>
<gene>
    <name evidence="16" type="primary">HSE1</name>
    <name evidence="16" type="ORF">HK097_008691</name>
</gene>
<evidence type="ECO:0000313" key="16">
    <source>
        <dbReference type="EMBL" id="KAJ3050338.1"/>
    </source>
</evidence>
<evidence type="ECO:0000256" key="13">
    <source>
        <dbReference type="SAM" id="MobiDB-lite"/>
    </source>
</evidence>
<dbReference type="InterPro" id="IPR001452">
    <property type="entry name" value="SH3_domain"/>
</dbReference>
<evidence type="ECO:0000256" key="6">
    <source>
        <dbReference type="ARBA" id="ARBA00022443"/>
    </source>
</evidence>
<feature type="region of interest" description="Disordered" evidence="13">
    <location>
        <begin position="389"/>
        <end position="451"/>
    </location>
</feature>
<keyword evidence="7" id="KW-0813">Transport</keyword>
<sequence>MSLEELIGMIHLLVEQVSGRQVDEANRGSYLKPVKATRETNTGEDWQSIIVICEQAERSEAQAREAVQILTRRITHKNVNVVLFALTVANSLVQNCGKNVRREISSRAFVDALVKQVANKATHSVVRTRILDFIQQWAEAFRSDPSLGFMVDTYNQLKAQNYSFPASHKPDLVKTQAMLDKEKEEEELQLALALSLSAQDSTTSKPATKPTPVPTQTGPKILFQVRALYDFPGAEEGELRLSRNEIIDVYDATTFQDWWKGEVRGQVGIFPSNYVEKIEGGGAKKVGESAGRVPIGGNMEAQVLSDGARIGEFLSLLASIDPKRDNLSENERLQEAYHAILLLRPKLVKLVEQYKLKQDDLYALNDRFTKASSSYHRLMEASLAQYSRPQPAGYAPQQPYGAQGYATPPAAPYPQQPYADPNYSQQYAPPPQHAPHHQAHPQHAPQQYPGY</sequence>
<feature type="compositionally biased region" description="Low complexity" evidence="13">
    <location>
        <begin position="389"/>
        <end position="408"/>
    </location>
</feature>
<comment type="caution">
    <text evidence="16">The sequence shown here is derived from an EMBL/GenBank/DDBJ whole genome shotgun (WGS) entry which is preliminary data.</text>
</comment>
<keyword evidence="8" id="KW-0967">Endosome</keyword>
<dbReference type="SUPFAM" id="SSF50044">
    <property type="entry name" value="SH3-domain"/>
    <property type="match status" value="1"/>
</dbReference>
<evidence type="ECO:0000256" key="3">
    <source>
        <dbReference type="ARBA" id="ARBA00009666"/>
    </source>
</evidence>
<evidence type="ECO:0000256" key="11">
    <source>
        <dbReference type="ARBA" id="ARBA00029433"/>
    </source>
</evidence>
<dbReference type="PROSITE" id="PS50002">
    <property type="entry name" value="SH3"/>
    <property type="match status" value="1"/>
</dbReference>
<keyword evidence="17" id="KW-1185">Reference proteome</keyword>
<evidence type="ECO:0000256" key="2">
    <source>
        <dbReference type="ARBA" id="ARBA00004608"/>
    </source>
</evidence>
<dbReference type="FunFam" id="2.30.30.40:FF:000072">
    <property type="entry name" value="Unconventional Myosin IB"/>
    <property type="match status" value="1"/>
</dbReference>